<dbReference type="SUPFAM" id="SSF56801">
    <property type="entry name" value="Acetyl-CoA synthetase-like"/>
    <property type="match status" value="1"/>
</dbReference>
<reference evidence="2 3" key="1">
    <citation type="submission" date="2019-10" db="EMBL/GenBank/DDBJ databases">
        <title>Draft Genome Assembly of Rhodococcus zopfii DSM44189.</title>
        <authorList>
            <person name="Sutton J.M."/>
            <person name="Akob D.M."/>
            <person name="Bushman T.J."/>
        </authorList>
    </citation>
    <scope>NUCLEOTIDE SEQUENCE [LARGE SCALE GENOMIC DNA]</scope>
    <source>
        <strain evidence="2 3">DSM 44189</strain>
    </source>
</reference>
<dbReference type="InterPro" id="IPR025110">
    <property type="entry name" value="AMP-bd_C"/>
</dbReference>
<dbReference type="EMBL" id="WBMO01000005">
    <property type="protein sequence ID" value="MDV2478524.1"/>
    <property type="molecule type" value="Genomic_DNA"/>
</dbReference>
<sequence>MPGLPPRSPRQTTRFGEQVAAVIRVRHGMSVDSAALVAHCRTQLAGYKLPRKIVAVDEVRRSPSGKPDYRWAREVLAAGCN</sequence>
<name>A0ABU3WWZ2_9NOCA</name>
<accession>A0ABU3WWZ2</accession>
<dbReference type="Pfam" id="PF13193">
    <property type="entry name" value="AMP-binding_C"/>
    <property type="match status" value="1"/>
</dbReference>
<dbReference type="InterPro" id="IPR045851">
    <property type="entry name" value="AMP-bd_C_sf"/>
</dbReference>
<organism evidence="2 3">
    <name type="scientific">Rhodococcus zopfii</name>
    <dbReference type="NCBI Taxonomy" id="43772"/>
    <lineage>
        <taxon>Bacteria</taxon>
        <taxon>Bacillati</taxon>
        <taxon>Actinomycetota</taxon>
        <taxon>Actinomycetes</taxon>
        <taxon>Mycobacteriales</taxon>
        <taxon>Nocardiaceae</taxon>
        <taxon>Rhodococcus</taxon>
    </lineage>
</organism>
<dbReference type="Proteomes" id="UP001275440">
    <property type="component" value="Unassembled WGS sequence"/>
</dbReference>
<proteinExistence type="predicted"/>
<protein>
    <recommendedName>
        <fullName evidence="1">AMP-binding enzyme C-terminal domain-containing protein</fullName>
    </recommendedName>
</protein>
<evidence type="ECO:0000313" key="2">
    <source>
        <dbReference type="EMBL" id="MDV2478524.1"/>
    </source>
</evidence>
<dbReference type="Gene3D" id="3.30.300.30">
    <property type="match status" value="1"/>
</dbReference>
<feature type="domain" description="AMP-binding enzyme C-terminal" evidence="1">
    <location>
        <begin position="16"/>
        <end position="66"/>
    </location>
</feature>
<gene>
    <name evidence="2" type="ORF">F8M49_29575</name>
</gene>
<keyword evidence="3" id="KW-1185">Reference proteome</keyword>
<comment type="caution">
    <text evidence="2">The sequence shown here is derived from an EMBL/GenBank/DDBJ whole genome shotgun (WGS) entry which is preliminary data.</text>
</comment>
<dbReference type="RefSeq" id="WP_378518350.1">
    <property type="nucleotide sequence ID" value="NZ_JBHWXO010000001.1"/>
</dbReference>
<evidence type="ECO:0000313" key="3">
    <source>
        <dbReference type="Proteomes" id="UP001275440"/>
    </source>
</evidence>
<evidence type="ECO:0000259" key="1">
    <source>
        <dbReference type="Pfam" id="PF13193"/>
    </source>
</evidence>